<dbReference type="PANTHER" id="PTHR37549:SF1">
    <property type="entry name" value="LIPOPROTEIN LPRI"/>
    <property type="match status" value="1"/>
</dbReference>
<feature type="signal peptide" evidence="1">
    <location>
        <begin position="1"/>
        <end position="23"/>
    </location>
</feature>
<comment type="caution">
    <text evidence="2">The sequence shown here is derived from an EMBL/GenBank/DDBJ whole genome shotgun (WGS) entry which is preliminary data.</text>
</comment>
<dbReference type="PANTHER" id="PTHR37549">
    <property type="entry name" value="LIPOPROTEIN LPRI"/>
    <property type="match status" value="1"/>
</dbReference>
<evidence type="ECO:0008006" key="4">
    <source>
        <dbReference type="Google" id="ProtNLM"/>
    </source>
</evidence>
<organism evidence="2 3">
    <name type="scientific">Herbaspirillum robiniae</name>
    <dbReference type="NCBI Taxonomy" id="2014887"/>
    <lineage>
        <taxon>Bacteria</taxon>
        <taxon>Pseudomonadati</taxon>
        <taxon>Pseudomonadota</taxon>
        <taxon>Betaproteobacteria</taxon>
        <taxon>Burkholderiales</taxon>
        <taxon>Oxalobacteraceae</taxon>
        <taxon>Herbaspirillum</taxon>
    </lineage>
</organism>
<keyword evidence="1" id="KW-0732">Signal</keyword>
<accession>A0ABX2LVZ7</accession>
<dbReference type="RefSeq" id="WP_079214927.1">
    <property type="nucleotide sequence ID" value="NZ_CP018845.1"/>
</dbReference>
<reference evidence="2 3" key="1">
    <citation type="journal article" date="2020" name="Front. Plant Sci.">
        <title>Isolation of Rhizosphere Bacteria That Improve Quality and Water Stress Tolerance in Greenhouse Ornamentals.</title>
        <authorList>
            <person name="Nordstedt N.P."/>
            <person name="Jones M.L."/>
        </authorList>
    </citation>
    <scope>NUCLEOTIDE SEQUENCE [LARGE SCALE GENOMIC DNA]</scope>
    <source>
        <strain evidence="2 3">C6C2</strain>
    </source>
</reference>
<gene>
    <name evidence="2" type="ORF">HNO84_07145</name>
</gene>
<evidence type="ECO:0000313" key="2">
    <source>
        <dbReference type="EMBL" id="NUU01368.1"/>
    </source>
</evidence>
<dbReference type="Proteomes" id="UP000536746">
    <property type="component" value="Unassembled WGS sequence"/>
</dbReference>
<dbReference type="InterPro" id="IPR052755">
    <property type="entry name" value="Lysozyme_Inhibitor_LprI"/>
</dbReference>
<dbReference type="EMBL" id="JABFMT010000005">
    <property type="protein sequence ID" value="NUU01368.1"/>
    <property type="molecule type" value="Genomic_DNA"/>
</dbReference>
<sequence length="281" mass="30124">MKTSFLRAALAAQCLIASAPLFAASFDCGRAGSANEKTICADPELSALDDRLGKAYRQARLRAADRRAFSADSDKQWRWREQNCHDRACLLDWYRRREGELQALAQGSIDQAASLPARATRASLPATAVMPSAAPTPAPAPALAAVIPALATPANGAVPLRLNLSASQVAGIAPAGAAPWPHYVRVDQGEYFYEDPQGGARGKLVAARYYGIENGQYIIEVNRGSDVLRYTCSADCAYIGQLALPGDVEKDMVIVRNDRNSLPSIIVNDAVNGLLAQSRVR</sequence>
<feature type="chain" id="PRO_5045618479" description="Lysozyme inhibitor LprI N-terminal domain-containing protein" evidence="1">
    <location>
        <begin position="24"/>
        <end position="281"/>
    </location>
</feature>
<keyword evidence="3" id="KW-1185">Reference proteome</keyword>
<evidence type="ECO:0000313" key="3">
    <source>
        <dbReference type="Proteomes" id="UP000536746"/>
    </source>
</evidence>
<proteinExistence type="predicted"/>
<protein>
    <recommendedName>
        <fullName evidence="4">Lysozyme inhibitor LprI N-terminal domain-containing protein</fullName>
    </recommendedName>
</protein>
<name>A0ABX2LVZ7_9BURK</name>
<evidence type="ECO:0000256" key="1">
    <source>
        <dbReference type="SAM" id="SignalP"/>
    </source>
</evidence>